<dbReference type="InterPro" id="IPR041325">
    <property type="entry name" value="Gln_deamidase_2"/>
</dbReference>
<name>A0A7W7FPQ3_9PSEU</name>
<accession>A0A7W7FPQ3</accession>
<dbReference type="Pfam" id="PF18626">
    <property type="entry name" value="Gln_deamidase_2"/>
    <property type="match status" value="1"/>
</dbReference>
<feature type="domain" description="Protein glutaminase" evidence="1">
    <location>
        <begin position="180"/>
        <end position="271"/>
    </location>
</feature>
<organism evidence="2 3">
    <name type="scientific">Crossiella cryophila</name>
    <dbReference type="NCBI Taxonomy" id="43355"/>
    <lineage>
        <taxon>Bacteria</taxon>
        <taxon>Bacillati</taxon>
        <taxon>Actinomycetota</taxon>
        <taxon>Actinomycetes</taxon>
        <taxon>Pseudonocardiales</taxon>
        <taxon>Pseudonocardiaceae</taxon>
        <taxon>Crossiella</taxon>
    </lineage>
</organism>
<dbReference type="Gene3D" id="3.10.620.30">
    <property type="match status" value="1"/>
</dbReference>
<evidence type="ECO:0000313" key="3">
    <source>
        <dbReference type="Proteomes" id="UP000533598"/>
    </source>
</evidence>
<protein>
    <recommendedName>
        <fullName evidence="1">Protein glutaminase domain-containing protein</fullName>
    </recommendedName>
</protein>
<dbReference type="Proteomes" id="UP000533598">
    <property type="component" value="Unassembled WGS sequence"/>
</dbReference>
<sequence length="418" mass="45522">MVDPPAAMTAAAESAGNYLDIAFSSGRAARVDLRDPRARGWTGAIGELRAAGLDVYVELDPDTGLVTEVLVPHRVAVIALNPGEDLVEVDLEPSQAHHYLRRDNPDFAELLALLEAAMAGQDTVLVTETLDKHAIIDVRPAPKEAAPEQLTEGVPEALGTPVSYAQVVQMYRLVAGQTACSANPTAPGIPFTYPDDGCWGRAHEMARLMIANGITPDKVWIYGSLRVNSANKPDCVVGWGWHVAPTLVADGVTYVIDPALFDGPVTQDTWKGVQGDPAARLQPTGWDIFHNHYAPHRYDPDYRLTNEVLAKYRGDLQLRSNSATGPPPYANCQPAAPGVQFRASLAGGQTARWFTHSWNAARHVLWTVMPTSICSGGPQVRHEVAVQRTDGNLCTYWITVQNLTGRTVRFEARFDYLN</sequence>
<proteinExistence type="predicted"/>
<keyword evidence="3" id="KW-1185">Reference proteome</keyword>
<dbReference type="RefSeq" id="WP_185000112.1">
    <property type="nucleotide sequence ID" value="NZ_BAAAUI010000011.1"/>
</dbReference>
<evidence type="ECO:0000259" key="1">
    <source>
        <dbReference type="Pfam" id="PF18626"/>
    </source>
</evidence>
<evidence type="ECO:0000313" key="2">
    <source>
        <dbReference type="EMBL" id="MBB4674076.1"/>
    </source>
</evidence>
<comment type="caution">
    <text evidence="2">The sequence shown here is derived from an EMBL/GenBank/DDBJ whole genome shotgun (WGS) entry which is preliminary data.</text>
</comment>
<gene>
    <name evidence="2" type="ORF">HNR67_000194</name>
</gene>
<dbReference type="EMBL" id="JACHMH010000001">
    <property type="protein sequence ID" value="MBB4674076.1"/>
    <property type="molecule type" value="Genomic_DNA"/>
</dbReference>
<dbReference type="AlphaFoldDB" id="A0A7W7FPQ3"/>
<reference evidence="2 3" key="1">
    <citation type="submission" date="2020-08" db="EMBL/GenBank/DDBJ databases">
        <title>Sequencing the genomes of 1000 actinobacteria strains.</title>
        <authorList>
            <person name="Klenk H.-P."/>
        </authorList>
    </citation>
    <scope>NUCLEOTIDE SEQUENCE [LARGE SCALE GENOMIC DNA]</scope>
    <source>
        <strain evidence="2 3">DSM 44230</strain>
    </source>
</reference>